<dbReference type="InterPro" id="IPR000182">
    <property type="entry name" value="GNAT_dom"/>
</dbReference>
<organism evidence="2">
    <name type="scientific">marine sediment metagenome</name>
    <dbReference type="NCBI Taxonomy" id="412755"/>
    <lineage>
        <taxon>unclassified sequences</taxon>
        <taxon>metagenomes</taxon>
        <taxon>ecological metagenomes</taxon>
    </lineage>
</organism>
<sequence length="166" mass="19487">MLKLLPAKWSDYRRFVNLCCVSTLPFHGGRCWIVEGDIAFIGYNYCYRNNHQRNIIWPNHMLDSRYFDVEWLNKNVRCLNRVMVRPKCRGSGIATQLVQQTLPLVGVPYIECLTFAELIRNILLRCDFESYGSTKQETCRYYLWSRGPKTGSGDPHLSKTPYRCHL</sequence>
<dbReference type="AlphaFoldDB" id="A0A0F9J3W3"/>
<evidence type="ECO:0000259" key="1">
    <source>
        <dbReference type="Pfam" id="PF00583"/>
    </source>
</evidence>
<dbReference type="Gene3D" id="3.40.630.30">
    <property type="match status" value="1"/>
</dbReference>
<dbReference type="EMBL" id="LAZR01010939">
    <property type="protein sequence ID" value="KKM64248.1"/>
    <property type="molecule type" value="Genomic_DNA"/>
</dbReference>
<dbReference type="Pfam" id="PF00583">
    <property type="entry name" value="Acetyltransf_1"/>
    <property type="match status" value="1"/>
</dbReference>
<evidence type="ECO:0000313" key="2">
    <source>
        <dbReference type="EMBL" id="KKM64248.1"/>
    </source>
</evidence>
<gene>
    <name evidence="2" type="ORF">LCGC14_1503330</name>
</gene>
<protein>
    <recommendedName>
        <fullName evidence="1">N-acetyltransferase domain-containing protein</fullName>
    </recommendedName>
</protein>
<dbReference type="InterPro" id="IPR016181">
    <property type="entry name" value="Acyl_CoA_acyltransferase"/>
</dbReference>
<dbReference type="GO" id="GO:0016747">
    <property type="term" value="F:acyltransferase activity, transferring groups other than amino-acyl groups"/>
    <property type="evidence" value="ECO:0007669"/>
    <property type="project" value="InterPro"/>
</dbReference>
<dbReference type="SUPFAM" id="SSF55729">
    <property type="entry name" value="Acyl-CoA N-acyltransferases (Nat)"/>
    <property type="match status" value="1"/>
</dbReference>
<name>A0A0F9J3W3_9ZZZZ</name>
<feature type="domain" description="N-acetyltransferase" evidence="1">
    <location>
        <begin position="26"/>
        <end position="101"/>
    </location>
</feature>
<proteinExistence type="predicted"/>
<comment type="caution">
    <text evidence="2">The sequence shown here is derived from an EMBL/GenBank/DDBJ whole genome shotgun (WGS) entry which is preliminary data.</text>
</comment>
<reference evidence="2" key="1">
    <citation type="journal article" date="2015" name="Nature">
        <title>Complex archaea that bridge the gap between prokaryotes and eukaryotes.</title>
        <authorList>
            <person name="Spang A."/>
            <person name="Saw J.H."/>
            <person name="Jorgensen S.L."/>
            <person name="Zaremba-Niedzwiedzka K."/>
            <person name="Martijn J."/>
            <person name="Lind A.E."/>
            <person name="van Eijk R."/>
            <person name="Schleper C."/>
            <person name="Guy L."/>
            <person name="Ettema T.J."/>
        </authorList>
    </citation>
    <scope>NUCLEOTIDE SEQUENCE</scope>
</reference>
<accession>A0A0F9J3W3</accession>